<reference evidence="2" key="1">
    <citation type="submission" date="2015-09" db="EMBL/GenBank/DDBJ databases">
        <authorList>
            <person name="Wibberg D."/>
        </authorList>
    </citation>
    <scope>NUCLEOTIDE SEQUENCE [LARGE SCALE GENOMIC DNA]</scope>
    <source>
        <strain evidence="2">SD1D</strain>
    </source>
</reference>
<evidence type="ECO:0000313" key="1">
    <source>
        <dbReference type="EMBL" id="CUH91907.1"/>
    </source>
</evidence>
<gene>
    <name evidence="1" type="ORF">SD1D_0354</name>
</gene>
<accession>A0A0K8J316</accession>
<protein>
    <submittedName>
        <fullName evidence="1">Putative secreted protein</fullName>
    </submittedName>
</protein>
<evidence type="ECO:0000313" key="2">
    <source>
        <dbReference type="Proteomes" id="UP000196053"/>
    </source>
</evidence>
<proteinExistence type="predicted"/>
<keyword evidence="2" id="KW-1185">Reference proteome</keyword>
<dbReference type="AlphaFoldDB" id="A0A0K8J316"/>
<dbReference type="Proteomes" id="UP000196053">
    <property type="component" value="Chromosome I"/>
</dbReference>
<name>A0A0K8J316_9FIRM</name>
<dbReference type="RefSeq" id="WP_058257330.1">
    <property type="nucleotide sequence ID" value="NZ_LN879430.1"/>
</dbReference>
<dbReference type="KEGG" id="hsd:SD1D_0354"/>
<organism evidence="1 2">
    <name type="scientific">Herbinix luporum</name>
    <dbReference type="NCBI Taxonomy" id="1679721"/>
    <lineage>
        <taxon>Bacteria</taxon>
        <taxon>Bacillati</taxon>
        <taxon>Bacillota</taxon>
        <taxon>Clostridia</taxon>
        <taxon>Lachnospirales</taxon>
        <taxon>Lachnospiraceae</taxon>
        <taxon>Herbinix</taxon>
    </lineage>
</organism>
<dbReference type="EMBL" id="LN879430">
    <property type="protein sequence ID" value="CUH91907.1"/>
    <property type="molecule type" value="Genomic_DNA"/>
</dbReference>
<sequence length="236" mass="26568">MKSKFKILCILITVFSMKTSTLIYDQPTTNFKDLFDQVDGIDGAEAEALSYTLGNDFLKSPQDFIESASGLTDNKLGKVCSLLVSYFIYDDFEGFISIVDDLEDDSDLSEDCRTVLECINITINTLQNNKTVSLDDDTTFSGSTFEAAPFDKSTIMGFIENNLKSNRYEDELFNHTIATVYELDSEAFVKMISDLDNDEISSIAKSIALGYYKNNSSFTPKSEKEILVLIQENKRY</sequence>